<dbReference type="Proteomes" id="UP000076925">
    <property type="component" value="Unassembled WGS sequence"/>
</dbReference>
<proteinExistence type="predicted"/>
<dbReference type="InterPro" id="IPR001610">
    <property type="entry name" value="PAC"/>
</dbReference>
<evidence type="ECO:0000259" key="17">
    <source>
        <dbReference type="PROSITE" id="PS50109"/>
    </source>
</evidence>
<dbReference type="InterPro" id="IPR013655">
    <property type="entry name" value="PAS_fold_3"/>
</dbReference>
<dbReference type="InterPro" id="IPR011006">
    <property type="entry name" value="CheY-like_superfamily"/>
</dbReference>
<dbReference type="GO" id="GO:0005524">
    <property type="term" value="F:ATP binding"/>
    <property type="evidence" value="ECO:0007669"/>
    <property type="project" value="UniProtKB-KW"/>
</dbReference>
<keyword evidence="8 16" id="KW-0812">Transmembrane</keyword>
<keyword evidence="12 16" id="KW-1133">Transmembrane helix</keyword>
<dbReference type="EC" id="2.7.13.3" evidence="4"/>
<keyword evidence="10 21" id="KW-0418">Kinase</keyword>
<dbReference type="SMART" id="SM00387">
    <property type="entry name" value="HATPase_c"/>
    <property type="match status" value="1"/>
</dbReference>
<comment type="catalytic activity">
    <reaction evidence="1">
        <text>ATP + protein L-histidine = ADP + protein N-phospho-L-histidine.</text>
        <dbReference type="EC" id="2.7.13.3"/>
    </reaction>
</comment>
<evidence type="ECO:0000259" key="19">
    <source>
        <dbReference type="PROSITE" id="PS50112"/>
    </source>
</evidence>
<feature type="transmembrane region" description="Helical" evidence="16">
    <location>
        <begin position="83"/>
        <end position="105"/>
    </location>
</feature>
<dbReference type="SUPFAM" id="SSF52172">
    <property type="entry name" value="CheY-like"/>
    <property type="match status" value="1"/>
</dbReference>
<dbReference type="Pfam" id="PF00512">
    <property type="entry name" value="HisKA"/>
    <property type="match status" value="1"/>
</dbReference>
<feature type="modified residue" description="4-aspartylphosphate" evidence="15">
    <location>
        <position position="682"/>
    </location>
</feature>
<comment type="caution">
    <text evidence="21">The sequence shown here is derived from an EMBL/GenBank/DDBJ whole genome shotgun (WGS) entry which is preliminary data.</text>
</comment>
<evidence type="ECO:0000256" key="12">
    <source>
        <dbReference type="ARBA" id="ARBA00022989"/>
    </source>
</evidence>
<dbReference type="Pfam" id="PF00072">
    <property type="entry name" value="Response_reg"/>
    <property type="match status" value="1"/>
</dbReference>
<evidence type="ECO:0000256" key="16">
    <source>
        <dbReference type="SAM" id="Phobius"/>
    </source>
</evidence>
<dbReference type="PRINTS" id="PR00344">
    <property type="entry name" value="BCTRLSENSOR"/>
</dbReference>
<evidence type="ECO:0000256" key="13">
    <source>
        <dbReference type="ARBA" id="ARBA00023012"/>
    </source>
</evidence>
<dbReference type="SMART" id="SM00448">
    <property type="entry name" value="REC"/>
    <property type="match status" value="1"/>
</dbReference>
<dbReference type="InterPro" id="IPR000700">
    <property type="entry name" value="PAS-assoc_C"/>
</dbReference>
<dbReference type="SMART" id="SM00388">
    <property type="entry name" value="HisKA"/>
    <property type="match status" value="1"/>
</dbReference>
<dbReference type="Gene3D" id="3.40.50.2300">
    <property type="match status" value="1"/>
</dbReference>
<evidence type="ECO:0000256" key="4">
    <source>
        <dbReference type="ARBA" id="ARBA00012438"/>
    </source>
</evidence>
<dbReference type="PANTHER" id="PTHR43547">
    <property type="entry name" value="TWO-COMPONENT HISTIDINE KINASE"/>
    <property type="match status" value="1"/>
</dbReference>
<dbReference type="InterPro" id="IPR036890">
    <property type="entry name" value="HATPase_C_sf"/>
</dbReference>
<keyword evidence="11" id="KW-0067">ATP-binding</keyword>
<evidence type="ECO:0000256" key="6">
    <source>
        <dbReference type="ARBA" id="ARBA00022553"/>
    </source>
</evidence>
<feature type="transmembrane region" description="Helical" evidence="16">
    <location>
        <begin position="32"/>
        <end position="48"/>
    </location>
</feature>
<evidence type="ECO:0000256" key="15">
    <source>
        <dbReference type="PROSITE-ProRule" id="PRU00169"/>
    </source>
</evidence>
<feature type="domain" description="PAS" evidence="19">
    <location>
        <begin position="120"/>
        <end position="166"/>
    </location>
</feature>
<dbReference type="InterPro" id="IPR036097">
    <property type="entry name" value="HisK_dim/P_sf"/>
</dbReference>
<reference evidence="21 22" key="1">
    <citation type="journal article" date="2013" name="Genome Biol. Evol.">
        <title>Genomes of Stigonematalean cyanobacteria (subsection V) and the evolution of oxygenic photosynthesis from prokaryotes to plastids.</title>
        <authorList>
            <person name="Dagan T."/>
            <person name="Roettger M."/>
            <person name="Stucken K."/>
            <person name="Landan G."/>
            <person name="Koch R."/>
            <person name="Major P."/>
            <person name="Gould S.B."/>
            <person name="Goremykin V.V."/>
            <person name="Rippka R."/>
            <person name="Tandeau de Marsac N."/>
            <person name="Gugger M."/>
            <person name="Lockhart P.J."/>
            <person name="Allen J.F."/>
            <person name="Brune I."/>
            <person name="Maus I."/>
            <person name="Puhler A."/>
            <person name="Martin W.F."/>
        </authorList>
    </citation>
    <scope>NUCLEOTIDE SEQUENCE [LARGE SCALE GENOMIC DNA]</scope>
    <source>
        <strain evidence="21 22">PCC 7110</strain>
    </source>
</reference>
<dbReference type="InterPro" id="IPR035965">
    <property type="entry name" value="PAS-like_dom_sf"/>
</dbReference>
<organism evidence="21 22">
    <name type="scientific">Scytonema hofmannii PCC 7110</name>
    <dbReference type="NCBI Taxonomy" id="128403"/>
    <lineage>
        <taxon>Bacteria</taxon>
        <taxon>Bacillati</taxon>
        <taxon>Cyanobacteriota</taxon>
        <taxon>Cyanophyceae</taxon>
        <taxon>Nostocales</taxon>
        <taxon>Scytonemataceae</taxon>
        <taxon>Scytonema</taxon>
    </lineage>
</organism>
<evidence type="ECO:0000313" key="21">
    <source>
        <dbReference type="EMBL" id="KYC36689.1"/>
    </source>
</evidence>
<dbReference type="SMART" id="SM00086">
    <property type="entry name" value="PAC"/>
    <property type="match status" value="2"/>
</dbReference>
<evidence type="ECO:0000256" key="3">
    <source>
        <dbReference type="ARBA" id="ARBA00004236"/>
    </source>
</evidence>
<dbReference type="PROSITE" id="PS50110">
    <property type="entry name" value="RESPONSE_REGULATORY"/>
    <property type="match status" value="1"/>
</dbReference>
<evidence type="ECO:0000259" key="20">
    <source>
        <dbReference type="PROSITE" id="PS50113"/>
    </source>
</evidence>
<keyword evidence="14 16" id="KW-0472">Membrane</keyword>
<evidence type="ECO:0000259" key="18">
    <source>
        <dbReference type="PROSITE" id="PS50110"/>
    </source>
</evidence>
<gene>
    <name evidence="21" type="ORF">WA1_44215</name>
</gene>
<dbReference type="CDD" id="cd00130">
    <property type="entry name" value="PAS"/>
    <property type="match status" value="2"/>
</dbReference>
<dbReference type="InterPro" id="IPR004358">
    <property type="entry name" value="Sig_transdc_His_kin-like_C"/>
</dbReference>
<dbReference type="SUPFAM" id="SSF47384">
    <property type="entry name" value="Homodimeric domain of signal transducing histidine kinase"/>
    <property type="match status" value="1"/>
</dbReference>
<dbReference type="RefSeq" id="WP_017744717.1">
    <property type="nucleotide sequence ID" value="NZ_KQ976354.1"/>
</dbReference>
<dbReference type="EMBL" id="ANNX02000047">
    <property type="protein sequence ID" value="KYC36689.1"/>
    <property type="molecule type" value="Genomic_DNA"/>
</dbReference>
<dbReference type="NCBIfam" id="TIGR00229">
    <property type="entry name" value="sensory_box"/>
    <property type="match status" value="2"/>
</dbReference>
<dbReference type="AlphaFoldDB" id="A0A139WW77"/>
<feature type="transmembrane region" description="Helical" evidence="16">
    <location>
        <begin position="5"/>
        <end position="26"/>
    </location>
</feature>
<evidence type="ECO:0000256" key="10">
    <source>
        <dbReference type="ARBA" id="ARBA00022777"/>
    </source>
</evidence>
<dbReference type="SMART" id="SM00091">
    <property type="entry name" value="PAS"/>
    <property type="match status" value="2"/>
</dbReference>
<evidence type="ECO:0000313" key="22">
    <source>
        <dbReference type="Proteomes" id="UP000076925"/>
    </source>
</evidence>
<dbReference type="PANTHER" id="PTHR43547:SF2">
    <property type="entry name" value="HYBRID SIGNAL TRANSDUCTION HISTIDINE KINASE C"/>
    <property type="match status" value="1"/>
</dbReference>
<keyword evidence="22" id="KW-1185">Reference proteome</keyword>
<dbReference type="Gene3D" id="1.20.120.620">
    <property type="entry name" value="Backbone structure of the membrane domain of e. Coli histidine kinase receptor kdpd"/>
    <property type="match status" value="1"/>
</dbReference>
<dbReference type="Pfam" id="PF13493">
    <property type="entry name" value="DUF4118"/>
    <property type="match status" value="1"/>
</dbReference>
<dbReference type="FunFam" id="3.30.565.10:FF:000023">
    <property type="entry name" value="PAS domain-containing sensor histidine kinase"/>
    <property type="match status" value="1"/>
</dbReference>
<dbReference type="GO" id="GO:0005886">
    <property type="term" value="C:plasma membrane"/>
    <property type="evidence" value="ECO:0007669"/>
    <property type="project" value="UniProtKB-SubCell"/>
</dbReference>
<dbReference type="SUPFAM" id="SSF55785">
    <property type="entry name" value="PYP-like sensor domain (PAS domain)"/>
    <property type="match status" value="2"/>
</dbReference>
<evidence type="ECO:0000256" key="7">
    <source>
        <dbReference type="ARBA" id="ARBA00022679"/>
    </source>
</evidence>
<evidence type="ECO:0000256" key="5">
    <source>
        <dbReference type="ARBA" id="ARBA00022475"/>
    </source>
</evidence>
<dbReference type="CDD" id="cd00082">
    <property type="entry name" value="HisKA"/>
    <property type="match status" value="1"/>
</dbReference>
<keyword evidence="13" id="KW-0902">Two-component regulatory system</keyword>
<dbReference type="PROSITE" id="PS50109">
    <property type="entry name" value="HIS_KIN"/>
    <property type="match status" value="1"/>
</dbReference>
<protein>
    <recommendedName>
        <fullName evidence="4">histidine kinase</fullName>
        <ecNumber evidence="4">2.7.13.3</ecNumber>
    </recommendedName>
</protein>
<dbReference type="InterPro" id="IPR003594">
    <property type="entry name" value="HATPase_dom"/>
</dbReference>
<dbReference type="InterPro" id="IPR013656">
    <property type="entry name" value="PAS_4"/>
</dbReference>
<dbReference type="Pfam" id="PF08447">
    <property type="entry name" value="PAS_3"/>
    <property type="match status" value="1"/>
</dbReference>
<accession>A0A139WW77</accession>
<feature type="domain" description="Response regulatory" evidence="18">
    <location>
        <begin position="633"/>
        <end position="751"/>
    </location>
</feature>
<feature type="domain" description="Histidine kinase" evidence="17">
    <location>
        <begin position="390"/>
        <end position="608"/>
    </location>
</feature>
<evidence type="ECO:0000256" key="11">
    <source>
        <dbReference type="ARBA" id="ARBA00022840"/>
    </source>
</evidence>
<dbReference type="Gene3D" id="3.30.450.20">
    <property type="entry name" value="PAS domain"/>
    <property type="match status" value="2"/>
</dbReference>
<dbReference type="PROSITE" id="PS50112">
    <property type="entry name" value="PAS"/>
    <property type="match status" value="2"/>
</dbReference>
<dbReference type="InterPro" id="IPR003661">
    <property type="entry name" value="HisK_dim/P_dom"/>
</dbReference>
<dbReference type="FunFam" id="3.30.450.20:FF:000099">
    <property type="entry name" value="Sensory box sensor histidine kinase"/>
    <property type="match status" value="1"/>
</dbReference>
<dbReference type="InterPro" id="IPR005467">
    <property type="entry name" value="His_kinase_dom"/>
</dbReference>
<dbReference type="InterPro" id="IPR000014">
    <property type="entry name" value="PAS"/>
</dbReference>
<dbReference type="InterPro" id="IPR001789">
    <property type="entry name" value="Sig_transdc_resp-reg_receiver"/>
</dbReference>
<feature type="domain" description="PAC" evidence="20">
    <location>
        <begin position="313"/>
        <end position="365"/>
    </location>
</feature>
<evidence type="ECO:0000256" key="8">
    <source>
        <dbReference type="ARBA" id="ARBA00022692"/>
    </source>
</evidence>
<dbReference type="CDD" id="cd17580">
    <property type="entry name" value="REC_2_DhkD-like"/>
    <property type="match status" value="1"/>
</dbReference>
<dbReference type="SUPFAM" id="SSF55874">
    <property type="entry name" value="ATPase domain of HSP90 chaperone/DNA topoisomerase II/histidine kinase"/>
    <property type="match status" value="1"/>
</dbReference>
<feature type="transmembrane region" description="Helical" evidence="16">
    <location>
        <begin position="55"/>
        <end position="77"/>
    </location>
</feature>
<dbReference type="Gene3D" id="1.10.287.130">
    <property type="match status" value="1"/>
</dbReference>
<evidence type="ECO:0000256" key="1">
    <source>
        <dbReference type="ARBA" id="ARBA00000085"/>
    </source>
</evidence>
<evidence type="ECO:0000256" key="14">
    <source>
        <dbReference type="ARBA" id="ARBA00023136"/>
    </source>
</evidence>
<sequence length="757" mass="84854">MPSRLLPYGVAILAATVALLLTQLLLPLLNPLIFPLFFAAVAASAWYGGMKPGLLAIALSVGYSLYFFIEPIHSFAITGVNRLVQLFAFSLVSFFIALLCTQLRIANQKTKANLRALREANLRITRTLESTRDAFLALDRDWRIVYQNAEAERISGKPRTEVIGKNHWEEWLASVGTNVEHQYRWAMAEQIPVHFEHHFYQPDTYNMWLEIDAYPHEDGLDIFFRDITRRKQAEEGLRQSEERYRYLAESIPQLVWTANTDGILIDVNQRWSDFTGLTLAQAQTFGWQAIVHPDDVPTLSQHWAAAQHAGANYRAEGRMRRADGAYRWYLHQAVPLKNEQGQVIKWFGTATDIENQKQLDKQRQWLLEQEQAARAEAETANRIKDEFLAVLSHELRSPLNPILGWSQLLLRSKLDATKTTQALQTIERNAKLQAQLIEDLLDVSRILRGKLSLAMAPVNLAMTIEAAIETVRLAAQAKSIHIDTVFDSNIGRVLGDSGRLQQVIWNLLTNAVKFTSPGGRVEIRLEFINWQAQITVSDTGKGIHPDFLPYVFDYFRQADAATTRKFGGLGLGLAIVRHLVELHGGTVRAESPGEELGATFTVSLPLLNEDKSLKDEDNSSFPINDALPLSGIQMLVVDDEADSRELIAFILEQRGAIVTEVASALEALQVIAKTQPDVLVSDIGMPDMDGYMLMGQIRAMQREQNSQITAIALTAYAGEINQQQALAVGFQDHIAKPVDPERLVQAIVNLLDLTSSH</sequence>
<dbReference type="FunFam" id="1.10.287.130:FF:000004">
    <property type="entry name" value="Ethylene receptor 1"/>
    <property type="match status" value="1"/>
</dbReference>
<keyword evidence="9" id="KW-0547">Nucleotide-binding</keyword>
<dbReference type="InterPro" id="IPR025201">
    <property type="entry name" value="KdpD_TM"/>
</dbReference>
<dbReference type="PROSITE" id="PS50113">
    <property type="entry name" value="PAC"/>
    <property type="match status" value="1"/>
</dbReference>
<dbReference type="Pfam" id="PF02518">
    <property type="entry name" value="HATPase_c"/>
    <property type="match status" value="1"/>
</dbReference>
<comment type="subcellular location">
    <subcellularLocation>
        <location evidence="3">Cell membrane</location>
    </subcellularLocation>
    <subcellularLocation>
        <location evidence="2">Membrane</location>
        <topology evidence="2">Multi-pass membrane protein</topology>
    </subcellularLocation>
</comment>
<evidence type="ECO:0000256" key="2">
    <source>
        <dbReference type="ARBA" id="ARBA00004141"/>
    </source>
</evidence>
<dbReference type="Pfam" id="PF08448">
    <property type="entry name" value="PAS_4"/>
    <property type="match status" value="1"/>
</dbReference>
<dbReference type="InterPro" id="IPR038318">
    <property type="entry name" value="KdpD_sf"/>
</dbReference>
<dbReference type="GO" id="GO:0000155">
    <property type="term" value="F:phosphorelay sensor kinase activity"/>
    <property type="evidence" value="ECO:0007669"/>
    <property type="project" value="InterPro"/>
</dbReference>
<feature type="domain" description="PAS" evidence="19">
    <location>
        <begin position="240"/>
        <end position="301"/>
    </location>
</feature>
<keyword evidence="6 15" id="KW-0597">Phosphoprotein</keyword>
<evidence type="ECO:0000256" key="9">
    <source>
        <dbReference type="ARBA" id="ARBA00022741"/>
    </source>
</evidence>
<keyword evidence="7" id="KW-0808">Transferase</keyword>
<name>A0A139WW77_9CYAN</name>
<dbReference type="CDD" id="cd16922">
    <property type="entry name" value="HATPase_EvgS-ArcB-TorS-like"/>
    <property type="match status" value="1"/>
</dbReference>
<keyword evidence="5" id="KW-1003">Cell membrane</keyword>
<dbReference type="Gene3D" id="3.30.565.10">
    <property type="entry name" value="Histidine kinase-like ATPase, C-terminal domain"/>
    <property type="match status" value="1"/>
</dbReference>
<dbReference type="STRING" id="128403.WA1_44215"/>